<evidence type="ECO:0000313" key="3">
    <source>
        <dbReference type="EMBL" id="KGT77235.1"/>
    </source>
</evidence>
<organism evidence="3 4">
    <name type="scientific">Bradyrhizobium japonicum</name>
    <dbReference type="NCBI Taxonomy" id="375"/>
    <lineage>
        <taxon>Bacteria</taxon>
        <taxon>Pseudomonadati</taxon>
        <taxon>Pseudomonadota</taxon>
        <taxon>Alphaproteobacteria</taxon>
        <taxon>Hyphomicrobiales</taxon>
        <taxon>Nitrobacteraceae</taxon>
        <taxon>Bradyrhizobium</taxon>
    </lineage>
</organism>
<name>A0A0A3XS65_BRAJP</name>
<dbReference type="PRINTS" id="PR00111">
    <property type="entry name" value="ABHYDROLASE"/>
</dbReference>
<comment type="caution">
    <text evidence="3">The sequence shown here is derived from an EMBL/GenBank/DDBJ whole genome shotgun (WGS) entry which is preliminary data.</text>
</comment>
<evidence type="ECO:0000259" key="2">
    <source>
        <dbReference type="Pfam" id="PF00561"/>
    </source>
</evidence>
<keyword evidence="1 3" id="KW-0378">Hydrolase</keyword>
<dbReference type="Proteomes" id="UP000030377">
    <property type="component" value="Unassembled WGS sequence"/>
</dbReference>
<dbReference type="EMBL" id="JRPN01000018">
    <property type="protein sequence ID" value="KGT77235.1"/>
    <property type="molecule type" value="Genomic_DNA"/>
</dbReference>
<dbReference type="PANTHER" id="PTHR43798">
    <property type="entry name" value="MONOACYLGLYCEROL LIPASE"/>
    <property type="match status" value="1"/>
</dbReference>
<dbReference type="Pfam" id="PF00561">
    <property type="entry name" value="Abhydrolase_1"/>
    <property type="match status" value="1"/>
</dbReference>
<dbReference type="STRING" id="375.BKD09_RS06020"/>
<dbReference type="eggNOG" id="COG0596">
    <property type="taxonomic scope" value="Bacteria"/>
</dbReference>
<dbReference type="SUPFAM" id="SSF53474">
    <property type="entry name" value="alpha/beta-Hydrolases"/>
    <property type="match status" value="1"/>
</dbReference>
<evidence type="ECO:0000313" key="4">
    <source>
        <dbReference type="Proteomes" id="UP000030377"/>
    </source>
</evidence>
<accession>A0A0A3XS65</accession>
<dbReference type="PANTHER" id="PTHR43798:SF31">
    <property type="entry name" value="AB HYDROLASE SUPERFAMILY PROTEIN YCLE"/>
    <property type="match status" value="1"/>
</dbReference>
<dbReference type="GO" id="GO:0016787">
    <property type="term" value="F:hydrolase activity"/>
    <property type="evidence" value="ECO:0007669"/>
    <property type="project" value="UniProtKB-KW"/>
</dbReference>
<feature type="domain" description="AB hydrolase-1" evidence="2">
    <location>
        <begin position="22"/>
        <end position="147"/>
    </location>
</feature>
<dbReference type="InterPro" id="IPR029058">
    <property type="entry name" value="AB_hydrolase_fold"/>
</dbReference>
<sequence>MKLAHDGIQLSFDIAGAGPLQFLFVHGLGGDRTHFAPQMEYFARQGRALNAELRGHGESDKPQQAYSIESFADDLVFLCNRQQITRPVIVGQSMGGNMALEIAARYPDFPAGLVLLDSGVLFPATAGAVFAGYLEGLRGANFADEVRKIVADSCLPTDRCRAHVEQTFLATPQHVLVSTFTSLFPWDVHRARECAQACRVPVLYIEAAHRLADLDRFAELCPQLVTAKAVGSGHFLSLEVPEQINPMIDRFISLYVRTPG</sequence>
<proteinExistence type="predicted"/>
<dbReference type="InterPro" id="IPR000073">
    <property type="entry name" value="AB_hydrolase_1"/>
</dbReference>
<dbReference type="Gene3D" id="3.40.50.1820">
    <property type="entry name" value="alpha/beta hydrolase"/>
    <property type="match status" value="1"/>
</dbReference>
<dbReference type="InterPro" id="IPR050266">
    <property type="entry name" value="AB_hydrolase_sf"/>
</dbReference>
<evidence type="ECO:0000256" key="1">
    <source>
        <dbReference type="ARBA" id="ARBA00022801"/>
    </source>
</evidence>
<dbReference type="AlphaFoldDB" id="A0A0A3XS65"/>
<protein>
    <submittedName>
        <fullName evidence="3">Alpha/beta hydrolase</fullName>
    </submittedName>
</protein>
<reference evidence="3 4" key="1">
    <citation type="submission" date="2014-09" db="EMBL/GenBank/DDBJ databases">
        <title>Draft genome of Bradyrhizobium japonicum Is-34.</title>
        <authorList>
            <person name="Tsurumaru H."/>
            <person name="Yamakawa T."/>
            <person name="Hashimoto S."/>
            <person name="Okizaki K."/>
            <person name="Kanesaki Y."/>
            <person name="Yoshikawa H."/>
            <person name="Yajima S."/>
        </authorList>
    </citation>
    <scope>NUCLEOTIDE SEQUENCE [LARGE SCALE GENOMIC DNA]</scope>
    <source>
        <strain evidence="3 4">Is-34</strain>
    </source>
</reference>
<gene>
    <name evidence="3" type="ORF">MA20_21785</name>
</gene>
<dbReference type="GO" id="GO:0016020">
    <property type="term" value="C:membrane"/>
    <property type="evidence" value="ECO:0007669"/>
    <property type="project" value="TreeGrafter"/>
</dbReference>
<dbReference type="RefSeq" id="WP_028160510.1">
    <property type="nucleotide sequence ID" value="NZ_CP081350.1"/>
</dbReference>